<name>A0A8X7PIV8_BRACI</name>
<dbReference type="Proteomes" id="UP000886595">
    <property type="component" value="Unassembled WGS sequence"/>
</dbReference>
<keyword evidence="3" id="KW-1185">Reference proteome</keyword>
<dbReference type="GO" id="GO:0004601">
    <property type="term" value="F:peroxidase activity"/>
    <property type="evidence" value="ECO:0007669"/>
    <property type="project" value="InterPro"/>
</dbReference>
<evidence type="ECO:0000259" key="1">
    <source>
        <dbReference type="Pfam" id="PF08414"/>
    </source>
</evidence>
<comment type="caution">
    <text evidence="2">The sequence shown here is derived from an EMBL/GenBank/DDBJ whole genome shotgun (WGS) entry which is preliminary data.</text>
</comment>
<reference evidence="2 3" key="1">
    <citation type="submission" date="2020-02" db="EMBL/GenBank/DDBJ databases">
        <authorList>
            <person name="Ma Q."/>
            <person name="Huang Y."/>
            <person name="Song X."/>
            <person name="Pei D."/>
        </authorList>
    </citation>
    <scope>NUCLEOTIDE SEQUENCE [LARGE SCALE GENOMIC DNA]</scope>
    <source>
        <strain evidence="2">Sxm20200214</strain>
        <tissue evidence="2">Leaf</tissue>
    </source>
</reference>
<dbReference type="InterPro" id="IPR013623">
    <property type="entry name" value="NADPH_Ox"/>
</dbReference>
<protein>
    <recommendedName>
        <fullName evidence="1">NADPH oxidase Respiratory burst domain-containing protein</fullName>
    </recommendedName>
</protein>
<accession>A0A8X7PIV8</accession>
<evidence type="ECO:0000313" key="2">
    <source>
        <dbReference type="EMBL" id="KAG2251523.1"/>
    </source>
</evidence>
<gene>
    <name evidence="2" type="ORF">Bca52824_081659</name>
</gene>
<dbReference type="GO" id="GO:0050664">
    <property type="term" value="F:oxidoreductase activity, acting on NAD(P)H, oxygen as acceptor"/>
    <property type="evidence" value="ECO:0007669"/>
    <property type="project" value="InterPro"/>
</dbReference>
<evidence type="ECO:0000313" key="3">
    <source>
        <dbReference type="Proteomes" id="UP000886595"/>
    </source>
</evidence>
<feature type="domain" description="NADPH oxidase Respiratory burst" evidence="1">
    <location>
        <begin position="70"/>
        <end position="123"/>
    </location>
</feature>
<sequence>MERESFDVTDYEWDTEKSSDLGSVTGSSPLTSNLGKRLKAKRISLMKKRLASVSNRLTSVSGEREPAARLDRQDSTALTGLRFISKADGAAGWTAVENRFVEITATSGGLLPRSKFGECIGLSRVRRIDL</sequence>
<dbReference type="EMBL" id="JAAMPC010000016">
    <property type="protein sequence ID" value="KAG2251523.1"/>
    <property type="molecule type" value="Genomic_DNA"/>
</dbReference>
<proteinExistence type="predicted"/>
<dbReference type="Pfam" id="PF08414">
    <property type="entry name" value="NADPH_Ox"/>
    <property type="match status" value="1"/>
</dbReference>
<dbReference type="Gene3D" id="1.10.238.10">
    <property type="entry name" value="EF-hand"/>
    <property type="match status" value="1"/>
</dbReference>
<dbReference type="OrthoDB" id="1036727at2759"/>
<organism evidence="2 3">
    <name type="scientific">Brassica carinata</name>
    <name type="common">Ethiopian mustard</name>
    <name type="synonym">Abyssinian cabbage</name>
    <dbReference type="NCBI Taxonomy" id="52824"/>
    <lineage>
        <taxon>Eukaryota</taxon>
        <taxon>Viridiplantae</taxon>
        <taxon>Streptophyta</taxon>
        <taxon>Embryophyta</taxon>
        <taxon>Tracheophyta</taxon>
        <taxon>Spermatophyta</taxon>
        <taxon>Magnoliopsida</taxon>
        <taxon>eudicotyledons</taxon>
        <taxon>Gunneridae</taxon>
        <taxon>Pentapetalae</taxon>
        <taxon>rosids</taxon>
        <taxon>malvids</taxon>
        <taxon>Brassicales</taxon>
        <taxon>Brassicaceae</taxon>
        <taxon>Brassiceae</taxon>
        <taxon>Brassica</taxon>
    </lineage>
</organism>
<dbReference type="AlphaFoldDB" id="A0A8X7PIV8"/>